<dbReference type="InterPro" id="IPR016454">
    <property type="entry name" value="Cysteine_dSase"/>
</dbReference>
<dbReference type="EC" id="2.8.1.7" evidence="3"/>
<evidence type="ECO:0000256" key="3">
    <source>
        <dbReference type="ARBA" id="ARBA00012239"/>
    </source>
</evidence>
<dbReference type="InterPro" id="IPR015422">
    <property type="entry name" value="PyrdxlP-dep_Trfase_small"/>
</dbReference>
<evidence type="ECO:0000256" key="5">
    <source>
        <dbReference type="ARBA" id="ARBA00050776"/>
    </source>
</evidence>
<dbReference type="Proteomes" id="UP000460549">
    <property type="component" value="Unassembled WGS sequence"/>
</dbReference>
<dbReference type="Pfam" id="PF00266">
    <property type="entry name" value="Aminotran_5"/>
    <property type="match status" value="1"/>
</dbReference>
<proteinExistence type="inferred from homology"/>
<comment type="similarity">
    <text evidence="2">Belongs to the class-V pyridoxal-phosphate-dependent aminotransferase family. Csd subfamily.</text>
</comment>
<name>A0A7X2PAG4_9SPIO</name>
<protein>
    <recommendedName>
        <fullName evidence="3">cysteine desulfurase</fullName>
        <ecNumber evidence="3">2.8.1.7</ecNumber>
    </recommendedName>
</protein>
<dbReference type="Gene3D" id="3.40.640.10">
    <property type="entry name" value="Type I PLP-dependent aspartate aminotransferase-like (Major domain)"/>
    <property type="match status" value="1"/>
</dbReference>
<dbReference type="PANTHER" id="PTHR43586">
    <property type="entry name" value="CYSTEINE DESULFURASE"/>
    <property type="match status" value="1"/>
</dbReference>
<dbReference type="Gene3D" id="3.90.1150.10">
    <property type="entry name" value="Aspartate Aminotransferase, domain 1"/>
    <property type="match status" value="1"/>
</dbReference>
<evidence type="ECO:0000313" key="8">
    <source>
        <dbReference type="EMBL" id="MSU05248.1"/>
    </source>
</evidence>
<organism evidence="8 9">
    <name type="scientific">Bullifex porci</name>
    <dbReference type="NCBI Taxonomy" id="2606638"/>
    <lineage>
        <taxon>Bacteria</taxon>
        <taxon>Pseudomonadati</taxon>
        <taxon>Spirochaetota</taxon>
        <taxon>Spirochaetia</taxon>
        <taxon>Spirochaetales</taxon>
        <taxon>Spirochaetaceae</taxon>
        <taxon>Bullifex</taxon>
    </lineage>
</organism>
<keyword evidence="8" id="KW-0808">Transferase</keyword>
<comment type="cofactor">
    <cofactor evidence="1 6">
        <name>pyridoxal 5'-phosphate</name>
        <dbReference type="ChEBI" id="CHEBI:597326"/>
    </cofactor>
</comment>
<evidence type="ECO:0000256" key="4">
    <source>
        <dbReference type="ARBA" id="ARBA00022898"/>
    </source>
</evidence>
<gene>
    <name evidence="8" type="ORF">FYJ80_00405</name>
</gene>
<dbReference type="PANTHER" id="PTHR43586:SF4">
    <property type="entry name" value="ISOPENICILLIN N EPIMERASE"/>
    <property type="match status" value="1"/>
</dbReference>
<dbReference type="RefSeq" id="WP_154424150.1">
    <property type="nucleotide sequence ID" value="NZ_VUNN01000001.1"/>
</dbReference>
<dbReference type="EMBL" id="VUNN01000001">
    <property type="protein sequence ID" value="MSU05248.1"/>
    <property type="molecule type" value="Genomic_DNA"/>
</dbReference>
<dbReference type="SUPFAM" id="SSF53383">
    <property type="entry name" value="PLP-dependent transferases"/>
    <property type="match status" value="1"/>
</dbReference>
<feature type="domain" description="Aminotransferase class V" evidence="7">
    <location>
        <begin position="4"/>
        <end position="363"/>
    </location>
</feature>
<dbReference type="GO" id="GO:0031071">
    <property type="term" value="F:cysteine desulfurase activity"/>
    <property type="evidence" value="ECO:0007669"/>
    <property type="project" value="UniProtKB-EC"/>
</dbReference>
<dbReference type="GO" id="GO:0008483">
    <property type="term" value="F:transaminase activity"/>
    <property type="evidence" value="ECO:0007669"/>
    <property type="project" value="UniProtKB-KW"/>
</dbReference>
<sequence length="379" mass="42698">MNRIYLDNSSTSYPKPEVVIKAMNNYFYNNGSNLQRGESNYNFDAEDIIFNLREELSELVNYNDPSCVIFTQNVTSALNTVINGLFKSGDEVLISQLEHNAVMRPLVERGIKYIPLSSDEFGHIIPELIKEKLSDKTKACIIQVANNVNGCIQDINSIGKVLKTFNIPLILDSAQALGHIDLDMIKDNIDILCFTGHKGLMGPQGTGGFIAKKEIISKIKPLIFGGTGSFSDLLTQPENLPDKFESGTQNIIGLIGLEAAIKYLKQNKAEIRDKEREIKKYFLSLIKDIKYFDIYSYSEEIPIVSIGSKYFDVAMLANYLVRKNIQTRVGLHCNVMTHKYMSTYPEGTIRFSFSHFNTTDELDITANVIKEFLNGKDLL</sequence>
<comment type="catalytic activity">
    <reaction evidence="5">
        <text>(sulfur carrier)-H + L-cysteine = (sulfur carrier)-SH + L-alanine</text>
        <dbReference type="Rhea" id="RHEA:43892"/>
        <dbReference type="Rhea" id="RHEA-COMP:14737"/>
        <dbReference type="Rhea" id="RHEA-COMP:14739"/>
        <dbReference type="ChEBI" id="CHEBI:29917"/>
        <dbReference type="ChEBI" id="CHEBI:35235"/>
        <dbReference type="ChEBI" id="CHEBI:57972"/>
        <dbReference type="ChEBI" id="CHEBI:64428"/>
        <dbReference type="EC" id="2.8.1.7"/>
    </reaction>
</comment>
<evidence type="ECO:0000256" key="2">
    <source>
        <dbReference type="ARBA" id="ARBA00010447"/>
    </source>
</evidence>
<keyword evidence="9" id="KW-1185">Reference proteome</keyword>
<reference evidence="8 9" key="1">
    <citation type="submission" date="2019-08" db="EMBL/GenBank/DDBJ databases">
        <title>In-depth cultivation of the pig gut microbiome towards novel bacterial diversity and tailored functional studies.</title>
        <authorList>
            <person name="Wylensek D."/>
            <person name="Hitch T.C.A."/>
            <person name="Clavel T."/>
        </authorList>
    </citation>
    <scope>NUCLEOTIDE SEQUENCE [LARGE SCALE GENOMIC DNA]</scope>
    <source>
        <strain evidence="8 9">NM-380-WT-3C1</strain>
    </source>
</reference>
<evidence type="ECO:0000259" key="7">
    <source>
        <dbReference type="Pfam" id="PF00266"/>
    </source>
</evidence>
<evidence type="ECO:0000256" key="1">
    <source>
        <dbReference type="ARBA" id="ARBA00001933"/>
    </source>
</evidence>
<comment type="caution">
    <text evidence="8">The sequence shown here is derived from an EMBL/GenBank/DDBJ whole genome shotgun (WGS) entry which is preliminary data.</text>
</comment>
<dbReference type="InterPro" id="IPR020578">
    <property type="entry name" value="Aminotrans_V_PyrdxlP_BS"/>
</dbReference>
<evidence type="ECO:0000256" key="6">
    <source>
        <dbReference type="RuleBase" id="RU004504"/>
    </source>
</evidence>
<dbReference type="InterPro" id="IPR015421">
    <property type="entry name" value="PyrdxlP-dep_Trfase_major"/>
</dbReference>
<dbReference type="AlphaFoldDB" id="A0A7X2PAG4"/>
<dbReference type="InterPro" id="IPR000192">
    <property type="entry name" value="Aminotrans_V_dom"/>
</dbReference>
<dbReference type="PIRSF" id="PIRSF005572">
    <property type="entry name" value="NifS"/>
    <property type="match status" value="1"/>
</dbReference>
<dbReference type="PROSITE" id="PS00595">
    <property type="entry name" value="AA_TRANSFER_CLASS_5"/>
    <property type="match status" value="1"/>
</dbReference>
<keyword evidence="8" id="KW-0032">Aminotransferase</keyword>
<dbReference type="InterPro" id="IPR015424">
    <property type="entry name" value="PyrdxlP-dep_Trfase"/>
</dbReference>
<accession>A0A7X2PAG4</accession>
<evidence type="ECO:0000313" key="9">
    <source>
        <dbReference type="Proteomes" id="UP000460549"/>
    </source>
</evidence>
<keyword evidence="4" id="KW-0663">Pyridoxal phosphate</keyword>